<keyword evidence="2" id="KW-0732">Signal</keyword>
<feature type="chain" id="PRO_5038224017" description="DUF2613 domain-containing protein" evidence="2">
    <location>
        <begin position="23"/>
        <end position="78"/>
    </location>
</feature>
<evidence type="ECO:0000256" key="2">
    <source>
        <dbReference type="SAM" id="SignalP"/>
    </source>
</evidence>
<dbReference type="EMBL" id="PDCP01000012">
    <property type="protein sequence ID" value="PEG40011.1"/>
    <property type="molecule type" value="Genomic_DNA"/>
</dbReference>
<keyword evidence="5" id="KW-1185">Reference proteome</keyword>
<dbReference type="RefSeq" id="WP_097939729.1">
    <property type="nucleotide sequence ID" value="NZ_BLKS01000001.1"/>
</dbReference>
<feature type="signal peptide" evidence="2">
    <location>
        <begin position="1"/>
        <end position="22"/>
    </location>
</feature>
<dbReference type="OrthoDB" id="4763418at2"/>
<evidence type="ECO:0008006" key="7">
    <source>
        <dbReference type="Google" id="ProtNLM"/>
    </source>
</evidence>
<organism evidence="4 5">
    <name type="scientific">Mycolicibacterium agri</name>
    <name type="common">Mycobacterium agri</name>
    <dbReference type="NCBI Taxonomy" id="36811"/>
    <lineage>
        <taxon>Bacteria</taxon>
        <taxon>Bacillati</taxon>
        <taxon>Actinomycetota</taxon>
        <taxon>Actinomycetes</taxon>
        <taxon>Mycobacteriales</taxon>
        <taxon>Mycobacteriaceae</taxon>
        <taxon>Mycolicibacterium</taxon>
    </lineage>
</organism>
<evidence type="ECO:0000313" key="6">
    <source>
        <dbReference type="Proteomes" id="UP000465302"/>
    </source>
</evidence>
<feature type="region of interest" description="Disordered" evidence="1">
    <location>
        <begin position="30"/>
        <end position="78"/>
    </location>
</feature>
<sequence length="78" mass="7721">MISQKLKVVSAAVGASAVVAMGALTVALSSGDSGSTTFVSDPHMTMGETSTVEKAGTEVETSVAVPEHTAEPPDGFGP</sequence>
<dbReference type="EMBL" id="BLKS01000001">
    <property type="protein sequence ID" value="GFG51525.1"/>
    <property type="molecule type" value="Genomic_DNA"/>
</dbReference>
<dbReference type="Proteomes" id="UP000220914">
    <property type="component" value="Unassembled WGS sequence"/>
</dbReference>
<name>A0A2A7N980_MYCAG</name>
<reference evidence="3 6" key="2">
    <citation type="journal article" date="2019" name="Emerg. Microbes Infect.">
        <title>Comprehensive subspecies identification of 175 nontuberculous mycobacteria species based on 7547 genomic profiles.</title>
        <authorList>
            <person name="Matsumoto Y."/>
            <person name="Kinjo T."/>
            <person name="Motooka D."/>
            <person name="Nabeya D."/>
            <person name="Jung N."/>
            <person name="Uechi K."/>
            <person name="Horii T."/>
            <person name="Iida T."/>
            <person name="Fujita J."/>
            <person name="Nakamura S."/>
        </authorList>
    </citation>
    <scope>NUCLEOTIDE SEQUENCE [LARGE SCALE GENOMIC DNA]</scope>
    <source>
        <strain evidence="3 6">JCM 6377</strain>
    </source>
</reference>
<evidence type="ECO:0000313" key="5">
    <source>
        <dbReference type="Proteomes" id="UP000220914"/>
    </source>
</evidence>
<gene>
    <name evidence="4" type="ORF">CQY20_09000</name>
    <name evidence="3" type="ORF">MAGR_29660</name>
</gene>
<protein>
    <recommendedName>
        <fullName evidence="7">DUF2613 domain-containing protein</fullName>
    </recommendedName>
</protein>
<accession>A0A2A7N980</accession>
<proteinExistence type="predicted"/>
<dbReference type="Proteomes" id="UP000465302">
    <property type="component" value="Unassembled WGS sequence"/>
</dbReference>
<evidence type="ECO:0000256" key="1">
    <source>
        <dbReference type="SAM" id="MobiDB-lite"/>
    </source>
</evidence>
<comment type="caution">
    <text evidence="4">The sequence shown here is derived from an EMBL/GenBank/DDBJ whole genome shotgun (WGS) entry which is preliminary data.</text>
</comment>
<evidence type="ECO:0000313" key="3">
    <source>
        <dbReference type="EMBL" id="GFG51525.1"/>
    </source>
</evidence>
<reference evidence="3" key="3">
    <citation type="submission" date="2020-02" db="EMBL/GenBank/DDBJ databases">
        <authorList>
            <person name="Matsumoto Y."/>
            <person name="Motooka D."/>
            <person name="Nakamura S."/>
        </authorList>
    </citation>
    <scope>NUCLEOTIDE SEQUENCE</scope>
    <source>
        <strain evidence="3">JCM 6377</strain>
    </source>
</reference>
<feature type="compositionally biased region" description="Polar residues" evidence="1">
    <location>
        <begin position="30"/>
        <end position="39"/>
    </location>
</feature>
<reference evidence="4 5" key="1">
    <citation type="submission" date="2017-10" db="EMBL/GenBank/DDBJ databases">
        <title>The new phylogeny of genus Mycobacterium.</title>
        <authorList>
            <person name="Tortoli E."/>
            <person name="Trovato A."/>
            <person name="Cirillo D.M."/>
        </authorList>
    </citation>
    <scope>NUCLEOTIDE SEQUENCE [LARGE SCALE GENOMIC DNA]</scope>
    <source>
        <strain evidence="4 5">CCUG37673</strain>
    </source>
</reference>
<dbReference type="AlphaFoldDB" id="A0A2A7N980"/>
<evidence type="ECO:0000313" key="4">
    <source>
        <dbReference type="EMBL" id="PEG40011.1"/>
    </source>
</evidence>